<dbReference type="GO" id="GO:0030246">
    <property type="term" value="F:carbohydrate binding"/>
    <property type="evidence" value="ECO:0007669"/>
    <property type="project" value="InterPro"/>
</dbReference>
<dbReference type="InterPro" id="IPR013784">
    <property type="entry name" value="Carb-bd-like_fold"/>
</dbReference>
<dbReference type="STRING" id="452637.Oter_2144"/>
<dbReference type="KEGG" id="ote:Oter_2144"/>
<protein>
    <recommendedName>
        <fullName evidence="3">Glycoside hydrolase family 13 domain protein</fullName>
    </recommendedName>
</protein>
<dbReference type="Proteomes" id="UP000007013">
    <property type="component" value="Chromosome"/>
</dbReference>
<dbReference type="AlphaFoldDB" id="B1ZNQ7"/>
<sequence length="120" mass="12995">MKKTTKVTKALTPAKKTTKTVRKTNPVPAAPVAPTAVVTTIMANIDVGFGNSLFIRGEGPGLSWEKGVRMDCVADDRWSVELGESARPFVFKFLINDEVWCTGEDFTIAPASHVTLAPVF</sequence>
<dbReference type="RefSeq" id="WP_012374964.1">
    <property type="nucleotide sequence ID" value="NC_010571.1"/>
</dbReference>
<dbReference type="OrthoDB" id="195553at2"/>
<dbReference type="eggNOG" id="COG5074">
    <property type="taxonomic scope" value="Bacteria"/>
</dbReference>
<name>B1ZNQ7_OPITP</name>
<evidence type="ECO:0008006" key="3">
    <source>
        <dbReference type="Google" id="ProtNLM"/>
    </source>
</evidence>
<dbReference type="EMBL" id="CP001032">
    <property type="protein sequence ID" value="ACB75427.1"/>
    <property type="molecule type" value="Genomic_DNA"/>
</dbReference>
<keyword evidence="2" id="KW-1185">Reference proteome</keyword>
<gene>
    <name evidence="1" type="ordered locus">Oter_2144</name>
</gene>
<proteinExistence type="predicted"/>
<evidence type="ECO:0000313" key="1">
    <source>
        <dbReference type="EMBL" id="ACB75427.1"/>
    </source>
</evidence>
<organism evidence="1 2">
    <name type="scientific">Opitutus terrae (strain DSM 11246 / JCM 15787 / PB90-1)</name>
    <dbReference type="NCBI Taxonomy" id="452637"/>
    <lineage>
        <taxon>Bacteria</taxon>
        <taxon>Pseudomonadati</taxon>
        <taxon>Verrucomicrobiota</taxon>
        <taxon>Opitutia</taxon>
        <taxon>Opitutales</taxon>
        <taxon>Opitutaceae</taxon>
        <taxon>Opitutus</taxon>
    </lineage>
</organism>
<reference evidence="1 2" key="1">
    <citation type="journal article" date="2011" name="J. Bacteriol.">
        <title>Genome sequence of the verrucomicrobium Opitutus terrae PB90-1, an abundant inhabitant of rice paddy soil ecosystems.</title>
        <authorList>
            <person name="van Passel M.W."/>
            <person name="Kant R."/>
            <person name="Palva A."/>
            <person name="Copeland A."/>
            <person name="Lucas S."/>
            <person name="Lapidus A."/>
            <person name="Glavina del Rio T."/>
            <person name="Pitluck S."/>
            <person name="Goltsman E."/>
            <person name="Clum A."/>
            <person name="Sun H."/>
            <person name="Schmutz J."/>
            <person name="Larimer F.W."/>
            <person name="Land M.L."/>
            <person name="Hauser L."/>
            <person name="Kyrpides N."/>
            <person name="Mikhailova N."/>
            <person name="Richardson P.P."/>
            <person name="Janssen P.H."/>
            <person name="de Vos W.M."/>
            <person name="Smidt H."/>
        </authorList>
    </citation>
    <scope>NUCLEOTIDE SEQUENCE [LARGE SCALE GENOMIC DNA]</scope>
    <source>
        <strain evidence="2">DSM 11246 / JCM 15787 / PB90-1</strain>
    </source>
</reference>
<dbReference type="SUPFAM" id="SSF49452">
    <property type="entry name" value="Starch-binding domain-like"/>
    <property type="match status" value="1"/>
</dbReference>
<evidence type="ECO:0000313" key="2">
    <source>
        <dbReference type="Proteomes" id="UP000007013"/>
    </source>
</evidence>
<accession>B1ZNQ7</accession>
<dbReference type="HOGENOM" id="CLU_124943_1_0_0"/>